<dbReference type="EnsemblBacteria" id="ABD40370">
    <property type="protein sequence ID" value="ABD40370"/>
    <property type="gene ID" value="Mhun_0614"/>
</dbReference>
<dbReference type="EMBL" id="CP000254">
    <property type="protein sequence ID" value="ABD40370.1"/>
    <property type="molecule type" value="Genomic_DNA"/>
</dbReference>
<dbReference type="PANTHER" id="PTHR43324">
    <property type="match status" value="1"/>
</dbReference>
<dbReference type="Proteomes" id="UP000001941">
    <property type="component" value="Chromosome"/>
</dbReference>
<organism evidence="2 3">
    <name type="scientific">Methanospirillum hungatei JF-1 (strain ATCC 27890 / DSM 864 / NBRC 100397 / JF-1)</name>
    <dbReference type="NCBI Taxonomy" id="323259"/>
    <lineage>
        <taxon>Archaea</taxon>
        <taxon>Methanobacteriati</taxon>
        <taxon>Methanobacteriota</taxon>
        <taxon>Stenosarchaea group</taxon>
        <taxon>Methanomicrobia</taxon>
        <taxon>Methanomicrobiales</taxon>
        <taxon>Methanospirillaceae</taxon>
        <taxon>Methanospirillum</taxon>
    </lineage>
</organism>
<accession>Q2FPJ0</accession>
<feature type="domain" description="Radical SAM core" evidence="1">
    <location>
        <begin position="173"/>
        <end position="439"/>
    </location>
</feature>
<evidence type="ECO:0000313" key="3">
    <source>
        <dbReference type="Proteomes" id="UP000001941"/>
    </source>
</evidence>
<dbReference type="InParanoid" id="Q2FPJ0"/>
<dbReference type="SFLD" id="SFLDS00029">
    <property type="entry name" value="Radical_SAM"/>
    <property type="match status" value="1"/>
</dbReference>
<dbReference type="STRING" id="323259.Mhun_0614"/>
<dbReference type="SMART" id="SM00729">
    <property type="entry name" value="Elp3"/>
    <property type="match status" value="1"/>
</dbReference>
<dbReference type="GO" id="GO:0051536">
    <property type="term" value="F:iron-sulfur cluster binding"/>
    <property type="evidence" value="ECO:0007669"/>
    <property type="project" value="InterPro"/>
</dbReference>
<dbReference type="InterPro" id="IPR058240">
    <property type="entry name" value="rSAM_sf"/>
</dbReference>
<protein>
    <submittedName>
        <fullName evidence="2">Radical SAM</fullName>
    </submittedName>
</protein>
<dbReference type="eggNOG" id="arCOG01359">
    <property type="taxonomic scope" value="Archaea"/>
</dbReference>
<dbReference type="AlphaFoldDB" id="Q2FPJ0"/>
<dbReference type="InterPro" id="IPR007197">
    <property type="entry name" value="rSAM"/>
</dbReference>
<dbReference type="SFLD" id="SFLDG01082">
    <property type="entry name" value="B12-binding_domain_containing"/>
    <property type="match status" value="1"/>
</dbReference>
<dbReference type="PANTHER" id="PTHR43324:SF1">
    <property type="entry name" value="RADICAL SAM CORE DOMAIN-CONTAINING PROTEIN"/>
    <property type="match status" value="1"/>
</dbReference>
<keyword evidence="3" id="KW-1185">Reference proteome</keyword>
<evidence type="ECO:0000259" key="1">
    <source>
        <dbReference type="PROSITE" id="PS51918"/>
    </source>
</evidence>
<evidence type="ECO:0000313" key="2">
    <source>
        <dbReference type="EMBL" id="ABD40370.1"/>
    </source>
</evidence>
<dbReference type="KEGG" id="mhu:Mhun_0614"/>
<reference evidence="3" key="1">
    <citation type="journal article" date="2016" name="Stand. Genomic Sci.">
        <title>Complete genome sequence of Methanospirillum hungatei type strain JF1.</title>
        <authorList>
            <person name="Gunsalus R.P."/>
            <person name="Cook L.E."/>
            <person name="Crable B."/>
            <person name="Rohlin L."/>
            <person name="McDonald E."/>
            <person name="Mouttaki H."/>
            <person name="Sieber J.R."/>
            <person name="Poweleit N."/>
            <person name="Zhou H."/>
            <person name="Lapidus A.L."/>
            <person name="Daligault H.E."/>
            <person name="Land M."/>
            <person name="Gilna P."/>
            <person name="Ivanova N."/>
            <person name="Kyrpides N."/>
            <person name="Culley D.E."/>
            <person name="McInerney M.J."/>
        </authorList>
    </citation>
    <scope>NUCLEOTIDE SEQUENCE [LARGE SCALE GENOMIC DNA]</scope>
    <source>
        <strain evidence="3">ATCC 27890 / DSM 864 / NBRC 100397 / JF-1</strain>
    </source>
</reference>
<dbReference type="GO" id="GO:0003824">
    <property type="term" value="F:catalytic activity"/>
    <property type="evidence" value="ECO:0007669"/>
    <property type="project" value="InterPro"/>
</dbReference>
<name>Q2FPJ0_METHJ</name>
<sequence length="557" mass="60672">MDMSSEAWIIDGYVDEPACLGVPPYISPYIRTIAGVFFSHGFPVTYHTIDQIRSDPGLLCAANTASYVVMIAGMTVPGKYLGGTPATWQEIEQIGSALSNPHTFLGGPILFGAGSAGGQAALRKGDFHVDTLLHGSPAGALDKWFSGNIPSALFSYEKEDPWSELGASIICQHPNYPYVMCEIETARGCSREVTGGCSFCTEPLYGKPQYRSLQGIKNEVSALAQAGAAHFRIGRQPDILTWQAGKGEFPVPKPDLIEELFSSVRTSAPSLKTLHIDNVNPGTIARHPEEAGESLSAIIRHHTPGDIAAFGMETADPVVIEENNLKATPDMVMEAIRIVHEVGSLRRDGIPELLPGLNFIAGLAGESLNTYTLNREFLENVLQKGYLIRRVNIRQLMPCEGTKASKHNALPVPDKAFHSFKDWTRKNFDLPMLRKVFPPFTILRSVIIEEEGDISFGRQMGSYPILVGIPLPLPVRAVLDVVVVDHGMRSLTALPCPVPINTLPHKALRWIPGLSKKGIVQVIAKRPFRSEKEFAKFTGTSLPDGILDLTLPAAQLP</sequence>
<dbReference type="InterPro" id="IPR023404">
    <property type="entry name" value="rSAM_horseshoe"/>
</dbReference>
<dbReference type="HOGENOM" id="CLU_533842_0_0_2"/>
<dbReference type="Gene3D" id="3.80.30.20">
    <property type="entry name" value="tm_1862 like domain"/>
    <property type="match status" value="1"/>
</dbReference>
<dbReference type="SUPFAM" id="SSF102114">
    <property type="entry name" value="Radical SAM enzymes"/>
    <property type="match status" value="1"/>
</dbReference>
<proteinExistence type="predicted"/>
<gene>
    <name evidence="2" type="ordered locus">Mhun_0614</name>
</gene>
<dbReference type="PROSITE" id="PS51918">
    <property type="entry name" value="RADICAL_SAM"/>
    <property type="match status" value="1"/>
</dbReference>
<dbReference type="InterPro" id="IPR006638">
    <property type="entry name" value="Elp3/MiaA/NifB-like_rSAM"/>
</dbReference>